<comment type="caution">
    <text evidence="3">The sequence shown here is derived from an EMBL/GenBank/DDBJ whole genome shotgun (WGS) entry which is preliminary data.</text>
</comment>
<evidence type="ECO:0000256" key="2">
    <source>
        <dbReference type="SAM" id="Phobius"/>
    </source>
</evidence>
<protein>
    <submittedName>
        <fullName evidence="3">Uncharacterized protein DUF3325</fullName>
    </submittedName>
</protein>
<organism evidence="3 4">
    <name type="scientific">Sphingobium wenxiniae (strain DSM 21828 / CGMCC 1.7748 / JZ-1)</name>
    <dbReference type="NCBI Taxonomy" id="595605"/>
    <lineage>
        <taxon>Bacteria</taxon>
        <taxon>Pseudomonadati</taxon>
        <taxon>Pseudomonadota</taxon>
        <taxon>Alphaproteobacteria</taxon>
        <taxon>Sphingomonadales</taxon>
        <taxon>Sphingomonadaceae</taxon>
        <taxon>Sphingobium</taxon>
    </lineage>
</organism>
<gene>
    <name evidence="3" type="ORF">IQ35_01270</name>
</gene>
<evidence type="ECO:0000313" key="3">
    <source>
        <dbReference type="EMBL" id="TWH95018.1"/>
    </source>
</evidence>
<keyword evidence="2" id="KW-0472">Membrane</keyword>
<reference evidence="3 4" key="1">
    <citation type="journal article" date="2015" name="Stand. Genomic Sci.">
        <title>Genomic Encyclopedia of Bacterial and Archaeal Type Strains, Phase III: the genomes of soil and plant-associated and newly described type strains.</title>
        <authorList>
            <person name="Whitman W.B."/>
            <person name="Woyke T."/>
            <person name="Klenk H.P."/>
            <person name="Zhou Y."/>
            <person name="Lilburn T.G."/>
            <person name="Beck B.J."/>
            <person name="De Vos P."/>
            <person name="Vandamme P."/>
            <person name="Eisen J.A."/>
            <person name="Garrity G."/>
            <person name="Hugenholtz P."/>
            <person name="Kyrpides N.C."/>
        </authorList>
    </citation>
    <scope>NUCLEOTIDE SEQUENCE [LARGE SCALE GENOMIC DNA]</scope>
    <source>
        <strain evidence="3 4">CGMCC 1.7748</strain>
    </source>
</reference>
<evidence type="ECO:0000256" key="1">
    <source>
        <dbReference type="SAM" id="MobiDB-lite"/>
    </source>
</evidence>
<dbReference type="RefSeq" id="WP_021245640.1">
    <property type="nucleotide sequence ID" value="NZ_JACIIY010000002.1"/>
</dbReference>
<dbReference type="Pfam" id="PF11804">
    <property type="entry name" value="DUF3325"/>
    <property type="match status" value="1"/>
</dbReference>
<evidence type="ECO:0000313" key="4">
    <source>
        <dbReference type="Proteomes" id="UP000316624"/>
    </source>
</evidence>
<name>A0A562KHX4_SPHWJ</name>
<proteinExistence type="predicted"/>
<feature type="region of interest" description="Disordered" evidence="1">
    <location>
        <begin position="88"/>
        <end position="108"/>
    </location>
</feature>
<sequence length="108" mass="11610">MTILAFLAALLAFGCLALSMERHHRDIVHKHPSRSKRRGLRIAGWMGLTLSFILAIAAWGAAIGGILWFGLLSLAATITLLAVNRLSASHRGAPPSRSGRKQAQESKA</sequence>
<feature type="transmembrane region" description="Helical" evidence="2">
    <location>
        <begin position="66"/>
        <end position="86"/>
    </location>
</feature>
<dbReference type="InterPro" id="IPR021762">
    <property type="entry name" value="DUF3325"/>
</dbReference>
<keyword evidence="2" id="KW-0812">Transmembrane</keyword>
<dbReference type="AlphaFoldDB" id="A0A562KHX4"/>
<keyword evidence="4" id="KW-1185">Reference proteome</keyword>
<accession>A0A562KHX4</accession>
<dbReference type="EMBL" id="VLKK01000004">
    <property type="protein sequence ID" value="TWH95018.1"/>
    <property type="molecule type" value="Genomic_DNA"/>
</dbReference>
<feature type="transmembrane region" description="Helical" evidence="2">
    <location>
        <begin position="41"/>
        <end position="59"/>
    </location>
</feature>
<dbReference type="Proteomes" id="UP000316624">
    <property type="component" value="Unassembled WGS sequence"/>
</dbReference>
<keyword evidence="2" id="KW-1133">Transmembrane helix</keyword>